<gene>
    <name evidence="4" type="ORF">DSM106972_041550</name>
</gene>
<feature type="region of interest" description="Disordered" evidence="1">
    <location>
        <begin position="476"/>
        <end position="503"/>
    </location>
</feature>
<comment type="caution">
    <text evidence="4">The sequence shown here is derived from an EMBL/GenBank/DDBJ whole genome shotgun (WGS) entry which is preliminary data.</text>
</comment>
<protein>
    <recommendedName>
        <fullName evidence="3">Mce/MlaD domain-containing protein</fullName>
    </recommendedName>
</protein>
<keyword evidence="2" id="KW-1133">Transmembrane helix</keyword>
<dbReference type="PANTHER" id="PTHR34675">
    <property type="entry name" value="PROTEIN TRIGALACTOSYLDIACYLGLYCEROL 2, CHLOROPLASTIC"/>
    <property type="match status" value="1"/>
</dbReference>
<evidence type="ECO:0000256" key="2">
    <source>
        <dbReference type="SAM" id="Phobius"/>
    </source>
</evidence>
<evidence type="ECO:0000259" key="3">
    <source>
        <dbReference type="Pfam" id="PF02470"/>
    </source>
</evidence>
<dbReference type="EMBL" id="RSCL01000010">
    <property type="protein sequence ID" value="RUT04586.1"/>
    <property type="molecule type" value="Genomic_DNA"/>
</dbReference>
<evidence type="ECO:0000313" key="5">
    <source>
        <dbReference type="Proteomes" id="UP000271624"/>
    </source>
</evidence>
<dbReference type="InterPro" id="IPR039342">
    <property type="entry name" value="TGD2-like"/>
</dbReference>
<dbReference type="PANTHER" id="PTHR34675:SF1">
    <property type="entry name" value="PROTEIN TRIGALACTOSYLDIACYLGLYCEROL 2, CHLOROPLASTIC"/>
    <property type="match status" value="1"/>
</dbReference>
<dbReference type="Proteomes" id="UP000271624">
    <property type="component" value="Unassembled WGS sequence"/>
</dbReference>
<dbReference type="Pfam" id="PF02470">
    <property type="entry name" value="MlaD"/>
    <property type="match status" value="1"/>
</dbReference>
<dbReference type="RefSeq" id="WP_127082576.1">
    <property type="nucleotide sequence ID" value="NZ_RSCL01000010.1"/>
</dbReference>
<feature type="domain" description="Mce/MlaD" evidence="3">
    <location>
        <begin position="39"/>
        <end position="114"/>
    </location>
</feature>
<dbReference type="AlphaFoldDB" id="A0A3S1B496"/>
<keyword evidence="2" id="KW-0812">Transmembrane</keyword>
<evidence type="ECO:0000256" key="1">
    <source>
        <dbReference type="SAM" id="MobiDB-lite"/>
    </source>
</evidence>
<keyword evidence="2" id="KW-0472">Membrane</keyword>
<evidence type="ECO:0000313" key="4">
    <source>
        <dbReference type="EMBL" id="RUT04586.1"/>
    </source>
</evidence>
<dbReference type="OrthoDB" id="460587at2"/>
<proteinExistence type="predicted"/>
<sequence>MRSLRTVREGTVGLLFLAGLGVFGLIFLWLNRFNATQSNYKIFVDFTNAGGMQKGAPVRFRGVKVGRIAAIRPSPNNVEVELEISQRDLVIPRDVKVEANQSGLIAESLIDITPLSKVPEGAIAAKPLEPNCDNKQIVCNNSRLDGQIGVNVDEVLRSTTELADRFTNEKFYQNLNRTLEQGAIAAANVSELSKTLNSLGKTAQSQLNTTSSVTTSVQRAANQVTVSTAQLTATADRTLNKFGNTANQLNSTVGQFSSTANELRTTAGQANKLLGNLDSLVTTNRSSLVSTLNNISASSNQLRVAASGLSPAINRLTQGELIKNFETLSANAALASANLRDATKTLTDPKNAVVLQQTLDSARVTFENTQKITSDLDELTGDPKFRTNLRQLVNGLSSLVSSTQQIEQQVQVAQTLDMMKRNQVIQVPSAPVSTPTATFSTSTPGQIFPVAEFSQIPETKETMQRRQSINRLTRVLKRNTESAKLPQNTKDKNLSVDKKKRDR</sequence>
<accession>A0A3S1B496</accession>
<feature type="compositionally biased region" description="Basic and acidic residues" evidence="1">
    <location>
        <begin position="489"/>
        <end position="503"/>
    </location>
</feature>
<organism evidence="4 5">
    <name type="scientific">Dulcicalothrix desertica PCC 7102</name>
    <dbReference type="NCBI Taxonomy" id="232991"/>
    <lineage>
        <taxon>Bacteria</taxon>
        <taxon>Bacillati</taxon>
        <taxon>Cyanobacteriota</taxon>
        <taxon>Cyanophyceae</taxon>
        <taxon>Nostocales</taxon>
        <taxon>Calotrichaceae</taxon>
        <taxon>Dulcicalothrix</taxon>
    </lineage>
</organism>
<name>A0A3S1B496_9CYAN</name>
<keyword evidence="5" id="KW-1185">Reference proteome</keyword>
<reference evidence="4" key="2">
    <citation type="journal article" date="2019" name="Genome Biol. Evol.">
        <title>Day and night: Metabolic profiles and evolutionary relationships of six axenic non-marine cyanobacteria.</title>
        <authorList>
            <person name="Will S.E."/>
            <person name="Henke P."/>
            <person name="Boedeker C."/>
            <person name="Huang S."/>
            <person name="Brinkmann H."/>
            <person name="Rohde M."/>
            <person name="Jarek M."/>
            <person name="Friedl T."/>
            <person name="Seufert S."/>
            <person name="Schumacher M."/>
            <person name="Overmann J."/>
            <person name="Neumann-Schaal M."/>
            <person name="Petersen J."/>
        </authorList>
    </citation>
    <scope>NUCLEOTIDE SEQUENCE [LARGE SCALE GENOMIC DNA]</scope>
    <source>
        <strain evidence="4">PCC 7102</strain>
    </source>
</reference>
<reference evidence="4" key="1">
    <citation type="submission" date="2018-12" db="EMBL/GenBank/DDBJ databases">
        <authorList>
            <person name="Will S."/>
            <person name="Neumann-Schaal M."/>
            <person name="Henke P."/>
        </authorList>
    </citation>
    <scope>NUCLEOTIDE SEQUENCE</scope>
    <source>
        <strain evidence="4">PCC 7102</strain>
    </source>
</reference>
<feature type="transmembrane region" description="Helical" evidence="2">
    <location>
        <begin position="12"/>
        <end position="30"/>
    </location>
</feature>
<dbReference type="InterPro" id="IPR003399">
    <property type="entry name" value="Mce/MlaD"/>
</dbReference>